<keyword evidence="1" id="KW-0472">Membrane</keyword>
<evidence type="ECO:0000313" key="3">
    <source>
        <dbReference type="Proteomes" id="UP000230543"/>
    </source>
</evidence>
<organism evidence="2 3">
    <name type="scientific">Candidatus Komeilibacteria bacterium CG10_big_fil_rev_8_21_14_0_10_41_13</name>
    <dbReference type="NCBI Taxonomy" id="1974476"/>
    <lineage>
        <taxon>Bacteria</taxon>
        <taxon>Candidatus Komeiliibacteriota</taxon>
    </lineage>
</organism>
<dbReference type="EMBL" id="PFBO01000055">
    <property type="protein sequence ID" value="PIT90498.1"/>
    <property type="molecule type" value="Genomic_DNA"/>
</dbReference>
<evidence type="ECO:0000313" key="2">
    <source>
        <dbReference type="EMBL" id="PIT90498.1"/>
    </source>
</evidence>
<gene>
    <name evidence="2" type="ORF">COU22_01830</name>
</gene>
<dbReference type="AlphaFoldDB" id="A0A2M6WCI6"/>
<reference evidence="3" key="1">
    <citation type="submission" date="2017-09" db="EMBL/GenBank/DDBJ databases">
        <title>Depth-based differentiation of microbial function through sediment-hosted aquifers and enrichment of novel symbionts in the deep terrestrial subsurface.</title>
        <authorList>
            <person name="Probst A.J."/>
            <person name="Ladd B."/>
            <person name="Jarett J.K."/>
            <person name="Geller-Mcgrath D.E."/>
            <person name="Sieber C.M.K."/>
            <person name="Emerson J.B."/>
            <person name="Anantharaman K."/>
            <person name="Thomas B.C."/>
            <person name="Malmstrom R."/>
            <person name="Stieglmeier M."/>
            <person name="Klingl A."/>
            <person name="Woyke T."/>
            <person name="Ryan C.M."/>
            <person name="Banfield J.F."/>
        </authorList>
    </citation>
    <scope>NUCLEOTIDE SEQUENCE [LARGE SCALE GENOMIC DNA]</scope>
</reference>
<keyword evidence="1" id="KW-0812">Transmembrane</keyword>
<sequence length="154" mass="17908">MTSLYQEQQKTYFILIAVFILVAVFLLSFVFFPQFYGSQALGQAQKIFLLIVTVLDLVLFWSFSSLNIKLTEAELIVAFGIFRKKIKWEWIKEAKIDDYSKANYLGYGIRLGRDKSLGFVARSGRGIRLKLKLRDFFFTTDNPEELLKLIKSKI</sequence>
<name>A0A2M6WCI6_9BACT</name>
<proteinExistence type="predicted"/>
<evidence type="ECO:0000256" key="1">
    <source>
        <dbReference type="SAM" id="Phobius"/>
    </source>
</evidence>
<protein>
    <recommendedName>
        <fullName evidence="4">Bacterial Pleckstrin homology domain-containing protein</fullName>
    </recommendedName>
</protein>
<dbReference type="Proteomes" id="UP000230543">
    <property type="component" value="Unassembled WGS sequence"/>
</dbReference>
<feature type="transmembrane region" description="Helical" evidence="1">
    <location>
        <begin position="44"/>
        <end position="63"/>
    </location>
</feature>
<evidence type="ECO:0008006" key="4">
    <source>
        <dbReference type="Google" id="ProtNLM"/>
    </source>
</evidence>
<feature type="transmembrane region" description="Helical" evidence="1">
    <location>
        <begin position="12"/>
        <end position="32"/>
    </location>
</feature>
<keyword evidence="1" id="KW-1133">Transmembrane helix</keyword>
<accession>A0A2M6WCI6</accession>
<comment type="caution">
    <text evidence="2">The sequence shown here is derived from an EMBL/GenBank/DDBJ whole genome shotgun (WGS) entry which is preliminary data.</text>
</comment>